<dbReference type="AlphaFoldDB" id="A0A327Z0F2"/>
<dbReference type="OrthoDB" id="9778153at2"/>
<keyword evidence="2" id="KW-1185">Reference proteome</keyword>
<evidence type="ECO:0000313" key="2">
    <source>
        <dbReference type="Proteomes" id="UP000249341"/>
    </source>
</evidence>
<dbReference type="Proteomes" id="UP000249341">
    <property type="component" value="Unassembled WGS sequence"/>
</dbReference>
<dbReference type="EMBL" id="QLMJ01000022">
    <property type="protein sequence ID" value="RAK27748.1"/>
    <property type="molecule type" value="Genomic_DNA"/>
</dbReference>
<reference evidence="1 2" key="1">
    <citation type="submission" date="2018-06" db="EMBL/GenBank/DDBJ databases">
        <title>Genomic Encyclopedia of Type Strains, Phase III (KMG-III): the genomes of soil and plant-associated and newly described type strains.</title>
        <authorList>
            <person name="Whitman W."/>
        </authorList>
    </citation>
    <scope>NUCLEOTIDE SEQUENCE [LARGE SCALE GENOMIC DNA]</scope>
    <source>
        <strain evidence="1 2">CGMCC 4.7090</strain>
    </source>
</reference>
<sequence length="271" mass="27998">MDLGAVVNPLFLTLFDDAAIFPPGNVPMSEAVMAHRARQDSPLAPMLGPFVCSLARLDELAAAVAGGPVLRVSLVLPEAGADVSAIQAASIGIDVVSVEGPAFSGGGGSRSAYQEVPSGEITATRVAALRDARSRLKIRTGGVRADAFPTEKDLAGALWSAVRGGVAFKLTAGLHDPIRHRDPKTGFEHHGFLNVIVATAHAVQGGDAGEIAAALADQDGHRVAAAITTIDSGLARQVRSWFVSFGTCSVDEPVDGLLDLGLLPEDLRELA</sequence>
<evidence type="ECO:0000313" key="1">
    <source>
        <dbReference type="EMBL" id="RAK27748.1"/>
    </source>
</evidence>
<gene>
    <name evidence="1" type="ORF">B0I29_122131</name>
</gene>
<proteinExistence type="predicted"/>
<dbReference type="RefSeq" id="WP_111653842.1">
    <property type="nucleotide sequence ID" value="NZ_JACHWI010000008.1"/>
</dbReference>
<protein>
    <submittedName>
        <fullName evidence="1">Uncharacterized protein</fullName>
    </submittedName>
</protein>
<name>A0A327Z0F2_9ACTN</name>
<organism evidence="1 2">
    <name type="scientific">Actinoplanes lutulentus</name>
    <dbReference type="NCBI Taxonomy" id="1287878"/>
    <lineage>
        <taxon>Bacteria</taxon>
        <taxon>Bacillati</taxon>
        <taxon>Actinomycetota</taxon>
        <taxon>Actinomycetes</taxon>
        <taxon>Micromonosporales</taxon>
        <taxon>Micromonosporaceae</taxon>
        <taxon>Actinoplanes</taxon>
    </lineage>
</organism>
<comment type="caution">
    <text evidence="1">The sequence shown here is derived from an EMBL/GenBank/DDBJ whole genome shotgun (WGS) entry which is preliminary data.</text>
</comment>
<accession>A0A327Z0F2</accession>